<proteinExistence type="predicted"/>
<dbReference type="AlphaFoldDB" id="A0A974DMD9"/>
<organism evidence="1 2">
    <name type="scientific">Xenopus laevis</name>
    <name type="common">African clawed frog</name>
    <dbReference type="NCBI Taxonomy" id="8355"/>
    <lineage>
        <taxon>Eukaryota</taxon>
        <taxon>Metazoa</taxon>
        <taxon>Chordata</taxon>
        <taxon>Craniata</taxon>
        <taxon>Vertebrata</taxon>
        <taxon>Euteleostomi</taxon>
        <taxon>Amphibia</taxon>
        <taxon>Batrachia</taxon>
        <taxon>Anura</taxon>
        <taxon>Pipoidea</taxon>
        <taxon>Pipidae</taxon>
        <taxon>Xenopodinae</taxon>
        <taxon>Xenopus</taxon>
        <taxon>Xenopus</taxon>
    </lineage>
</organism>
<reference evidence="2" key="1">
    <citation type="journal article" date="2016" name="Nature">
        <title>Genome evolution in the allotetraploid frog Xenopus laevis.</title>
        <authorList>
            <person name="Session A.M."/>
            <person name="Uno Y."/>
            <person name="Kwon T."/>
            <person name="Chapman J.A."/>
            <person name="Toyoda A."/>
            <person name="Takahashi S."/>
            <person name="Fukui A."/>
            <person name="Hikosaka A."/>
            <person name="Suzuki A."/>
            <person name="Kondo M."/>
            <person name="van Heeringen S.J."/>
            <person name="Quigley I."/>
            <person name="Heinz S."/>
            <person name="Ogino H."/>
            <person name="Ochi H."/>
            <person name="Hellsten U."/>
            <person name="Lyons J.B."/>
            <person name="Simakov O."/>
            <person name="Putnam N."/>
            <person name="Stites J."/>
            <person name="Kuroki Y."/>
            <person name="Tanaka T."/>
            <person name="Michiue T."/>
            <person name="Watanabe M."/>
            <person name="Bogdanovic O."/>
            <person name="Lister R."/>
            <person name="Georgiou G."/>
            <person name="Paranjpe S.S."/>
            <person name="van Kruijsbergen I."/>
            <person name="Shu S."/>
            <person name="Carlson J."/>
            <person name="Kinoshita T."/>
            <person name="Ohta Y."/>
            <person name="Mawaribuchi S."/>
            <person name="Jenkins J."/>
            <person name="Grimwood J."/>
            <person name="Schmutz J."/>
            <person name="Mitros T."/>
            <person name="Mozaffari S.V."/>
            <person name="Suzuki Y."/>
            <person name="Haramoto Y."/>
            <person name="Yamamoto T.S."/>
            <person name="Takagi C."/>
            <person name="Heald R."/>
            <person name="Miller K."/>
            <person name="Haudenschild C."/>
            <person name="Kitzman J."/>
            <person name="Nakayama T."/>
            <person name="Izutsu Y."/>
            <person name="Robert J."/>
            <person name="Fortriede J."/>
            <person name="Burns K."/>
            <person name="Lotay V."/>
            <person name="Karimi K."/>
            <person name="Yasuoka Y."/>
            <person name="Dichmann D.S."/>
            <person name="Flajnik M.F."/>
            <person name="Houston D.W."/>
            <person name="Shendure J."/>
            <person name="DuPasquier L."/>
            <person name="Vize P.D."/>
            <person name="Zorn A.M."/>
            <person name="Ito M."/>
            <person name="Marcotte E.M."/>
            <person name="Wallingford J.B."/>
            <person name="Ito Y."/>
            <person name="Asashima M."/>
            <person name="Ueno N."/>
            <person name="Matsuda Y."/>
            <person name="Veenstra G.J."/>
            <person name="Fujiyama A."/>
            <person name="Harland R.M."/>
            <person name="Taira M."/>
            <person name="Rokhsar D.S."/>
        </authorList>
    </citation>
    <scope>NUCLEOTIDE SEQUENCE [LARGE SCALE GENOMIC DNA]</scope>
    <source>
        <strain evidence="2">J</strain>
    </source>
</reference>
<name>A0A974DMD9_XENLA</name>
<feature type="non-terminal residue" evidence="1">
    <location>
        <position position="69"/>
    </location>
</feature>
<evidence type="ECO:0000313" key="2">
    <source>
        <dbReference type="Proteomes" id="UP000694892"/>
    </source>
</evidence>
<gene>
    <name evidence="1" type="ORF">XELAEV_180164102mg</name>
</gene>
<dbReference type="EMBL" id="CM004469">
    <property type="protein sequence ID" value="OCT93342.1"/>
    <property type="molecule type" value="Genomic_DNA"/>
</dbReference>
<sequence length="69" mass="7495">MVKGKATRGTSGDYRKRIAACALAQATFHYSLWENTLRHSVLMRTPGQRATVVKSGTASDKATIQKLAS</sequence>
<accession>A0A974DMD9</accession>
<dbReference type="Proteomes" id="UP000694892">
    <property type="component" value="Chromosome 2S"/>
</dbReference>
<protein>
    <submittedName>
        <fullName evidence="1">Uncharacterized protein</fullName>
    </submittedName>
</protein>
<evidence type="ECO:0000313" key="1">
    <source>
        <dbReference type="EMBL" id="OCT93342.1"/>
    </source>
</evidence>